<proteinExistence type="predicted"/>
<reference evidence="1" key="2">
    <citation type="journal article" date="2022" name="New Phytol.">
        <title>Evolutionary transition to the ectomycorrhizal habit in the genomes of a hyperdiverse lineage of mushroom-forming fungi.</title>
        <authorList>
            <person name="Looney B."/>
            <person name="Miyauchi S."/>
            <person name="Morin E."/>
            <person name="Drula E."/>
            <person name="Courty P.E."/>
            <person name="Kohler A."/>
            <person name="Kuo A."/>
            <person name="LaButti K."/>
            <person name="Pangilinan J."/>
            <person name="Lipzen A."/>
            <person name="Riley R."/>
            <person name="Andreopoulos W."/>
            <person name="He G."/>
            <person name="Johnson J."/>
            <person name="Nolan M."/>
            <person name="Tritt A."/>
            <person name="Barry K.W."/>
            <person name="Grigoriev I.V."/>
            <person name="Nagy L.G."/>
            <person name="Hibbett D."/>
            <person name="Henrissat B."/>
            <person name="Matheny P.B."/>
            <person name="Labbe J."/>
            <person name="Martin F.M."/>
        </authorList>
    </citation>
    <scope>NUCLEOTIDE SEQUENCE</scope>
    <source>
        <strain evidence="1">FP105234-sp</strain>
    </source>
</reference>
<evidence type="ECO:0000313" key="1">
    <source>
        <dbReference type="EMBL" id="KAI0043697.1"/>
    </source>
</evidence>
<accession>A0ACB8RII4</accession>
<dbReference type="Proteomes" id="UP000814033">
    <property type="component" value="Unassembled WGS sequence"/>
</dbReference>
<protein>
    <submittedName>
        <fullName evidence="1">Uncharacterized protein</fullName>
    </submittedName>
</protein>
<keyword evidence="2" id="KW-1185">Reference proteome</keyword>
<gene>
    <name evidence="1" type="ORF">FA95DRAFT_1681706</name>
</gene>
<evidence type="ECO:0000313" key="2">
    <source>
        <dbReference type="Proteomes" id="UP000814033"/>
    </source>
</evidence>
<comment type="caution">
    <text evidence="1">The sequence shown here is derived from an EMBL/GenBank/DDBJ whole genome shotgun (WGS) entry which is preliminary data.</text>
</comment>
<organism evidence="1 2">
    <name type="scientific">Auriscalpium vulgare</name>
    <dbReference type="NCBI Taxonomy" id="40419"/>
    <lineage>
        <taxon>Eukaryota</taxon>
        <taxon>Fungi</taxon>
        <taxon>Dikarya</taxon>
        <taxon>Basidiomycota</taxon>
        <taxon>Agaricomycotina</taxon>
        <taxon>Agaricomycetes</taxon>
        <taxon>Russulales</taxon>
        <taxon>Auriscalpiaceae</taxon>
        <taxon>Auriscalpium</taxon>
    </lineage>
</organism>
<name>A0ACB8RII4_9AGAM</name>
<reference evidence="1" key="1">
    <citation type="submission" date="2021-02" db="EMBL/GenBank/DDBJ databases">
        <authorList>
            <consortium name="DOE Joint Genome Institute"/>
            <person name="Ahrendt S."/>
            <person name="Looney B.P."/>
            <person name="Miyauchi S."/>
            <person name="Morin E."/>
            <person name="Drula E."/>
            <person name="Courty P.E."/>
            <person name="Chicoki N."/>
            <person name="Fauchery L."/>
            <person name="Kohler A."/>
            <person name="Kuo A."/>
            <person name="Labutti K."/>
            <person name="Pangilinan J."/>
            <person name="Lipzen A."/>
            <person name="Riley R."/>
            <person name="Andreopoulos W."/>
            <person name="He G."/>
            <person name="Johnson J."/>
            <person name="Barry K.W."/>
            <person name="Grigoriev I.V."/>
            <person name="Nagy L."/>
            <person name="Hibbett D."/>
            <person name="Henrissat B."/>
            <person name="Matheny P.B."/>
            <person name="Labbe J."/>
            <person name="Martin F."/>
        </authorList>
    </citation>
    <scope>NUCLEOTIDE SEQUENCE</scope>
    <source>
        <strain evidence="1">FP105234-sp</strain>
    </source>
</reference>
<dbReference type="EMBL" id="MU276007">
    <property type="protein sequence ID" value="KAI0043697.1"/>
    <property type="molecule type" value="Genomic_DNA"/>
</dbReference>
<sequence length="209" mass="23374">MSFPRVPYTSHYATLAQDDSDKTESLDEERDSAPPTSHKRLGFVAHWPTAVLLACTLLDALAVLYLGVVISRPELVTLRLPALKVKSPYANFDTIYSNGTRPTTCYAPIPNHARTMGWVSTAKPREVLRDDREYLTNVNGNVPPEGMHIWVTPQVSTVVQFRTIDYGMENCTLVVDFPHASFAATLHVWRLDAPARLDMRSLTYSSRPG</sequence>